<gene>
    <name evidence="2" type="ORF">Egran_02405</name>
</gene>
<name>A0A232M0E3_9EURO</name>
<reference evidence="2 3" key="1">
    <citation type="journal article" date="2015" name="Environ. Microbiol.">
        <title>Metagenome sequence of Elaphomyces granulatus from sporocarp tissue reveals Ascomycota ectomycorrhizal fingerprints of genome expansion and a Proteobacteria-rich microbiome.</title>
        <authorList>
            <person name="Quandt C.A."/>
            <person name="Kohler A."/>
            <person name="Hesse C.N."/>
            <person name="Sharpton T.J."/>
            <person name="Martin F."/>
            <person name="Spatafora J.W."/>
        </authorList>
    </citation>
    <scope>NUCLEOTIDE SEQUENCE [LARGE SCALE GENOMIC DNA]</scope>
    <source>
        <strain evidence="2 3">OSC145934</strain>
    </source>
</reference>
<accession>A0A232M0E3</accession>
<dbReference type="AlphaFoldDB" id="A0A232M0E3"/>
<proteinExistence type="predicted"/>
<dbReference type="Proteomes" id="UP000243515">
    <property type="component" value="Unassembled WGS sequence"/>
</dbReference>
<evidence type="ECO:0000313" key="2">
    <source>
        <dbReference type="EMBL" id="OXV09832.1"/>
    </source>
</evidence>
<evidence type="ECO:0000256" key="1">
    <source>
        <dbReference type="SAM" id="MobiDB-lite"/>
    </source>
</evidence>
<evidence type="ECO:0000313" key="3">
    <source>
        <dbReference type="Proteomes" id="UP000243515"/>
    </source>
</evidence>
<feature type="region of interest" description="Disordered" evidence="1">
    <location>
        <begin position="103"/>
        <end position="135"/>
    </location>
</feature>
<sequence>MLGVQSSVPLSRKKGDSDKSLFKRMLESHHSLVVKALQKLYKHCINKEGFPGEPLAEAADGHPLTHAILDRLGLIKQAEEGGDELGEDIAESLEYLRHLPTATDCSETADPSPEPVSPANPSSTNLEPPLSPTIDDSWRWNPQTEHGGIDCSYSICSFSEIMPRQHAIARSIDSVTYQEAAVSPTQILDSPELFNAEFGFEELHRRNRMNTAAIPWPNPYEESVGLPLDLFNEFRMPDREQSAHHAANVCYNGAFPIV</sequence>
<organism evidence="2 3">
    <name type="scientific">Elaphomyces granulatus</name>
    <dbReference type="NCBI Taxonomy" id="519963"/>
    <lineage>
        <taxon>Eukaryota</taxon>
        <taxon>Fungi</taxon>
        <taxon>Dikarya</taxon>
        <taxon>Ascomycota</taxon>
        <taxon>Pezizomycotina</taxon>
        <taxon>Eurotiomycetes</taxon>
        <taxon>Eurotiomycetidae</taxon>
        <taxon>Eurotiales</taxon>
        <taxon>Elaphomycetaceae</taxon>
        <taxon>Elaphomyces</taxon>
    </lineage>
</organism>
<keyword evidence="3" id="KW-1185">Reference proteome</keyword>
<dbReference type="EMBL" id="NPHW01003297">
    <property type="protein sequence ID" value="OXV09832.1"/>
    <property type="molecule type" value="Genomic_DNA"/>
</dbReference>
<protein>
    <submittedName>
        <fullName evidence="2">Uncharacterized protein</fullName>
    </submittedName>
</protein>
<dbReference type="OrthoDB" id="4151048at2759"/>
<comment type="caution">
    <text evidence="2">The sequence shown here is derived from an EMBL/GenBank/DDBJ whole genome shotgun (WGS) entry which is preliminary data.</text>
</comment>